<dbReference type="PATRIC" id="fig|1217656.3.peg.797"/>
<reference evidence="2 3" key="1">
    <citation type="submission" date="2013-02" db="EMBL/GenBank/DDBJ databases">
        <title>The Genome Sequence of Acinetobacter guillouiae NIPH 991.</title>
        <authorList>
            <consortium name="The Broad Institute Genome Sequencing Platform"/>
            <consortium name="The Broad Institute Genome Sequencing Center for Infectious Disease"/>
            <person name="Cerqueira G."/>
            <person name="Feldgarden M."/>
            <person name="Courvalin P."/>
            <person name="Perichon B."/>
            <person name="Grillot-Courvalin C."/>
            <person name="Clermont D."/>
            <person name="Rocha E."/>
            <person name="Yoon E.-J."/>
            <person name="Nemec A."/>
            <person name="Walker B."/>
            <person name="Young S.K."/>
            <person name="Zeng Q."/>
            <person name="Gargeya S."/>
            <person name="Fitzgerald M."/>
            <person name="Haas B."/>
            <person name="Abouelleil A."/>
            <person name="Alvarado L."/>
            <person name="Arachchi H.M."/>
            <person name="Berlin A.M."/>
            <person name="Chapman S.B."/>
            <person name="Dewar J."/>
            <person name="Goldberg J."/>
            <person name="Griggs A."/>
            <person name="Gujja S."/>
            <person name="Hansen M."/>
            <person name="Howarth C."/>
            <person name="Imamovic A."/>
            <person name="Larimer J."/>
            <person name="McCowan C."/>
            <person name="Murphy C."/>
            <person name="Neiman D."/>
            <person name="Pearson M."/>
            <person name="Priest M."/>
            <person name="Roberts A."/>
            <person name="Saif S."/>
            <person name="Shea T."/>
            <person name="Sisk P."/>
            <person name="Sykes S."/>
            <person name="Wortman J."/>
            <person name="Nusbaum C."/>
            <person name="Birren B."/>
        </authorList>
    </citation>
    <scope>NUCLEOTIDE SEQUENCE [LARGE SCALE GENOMIC DNA]</scope>
    <source>
        <strain evidence="2 3">NIPH 991</strain>
    </source>
</reference>
<accession>N8YBA3</accession>
<comment type="caution">
    <text evidence="2">The sequence shown here is derived from an EMBL/GenBank/DDBJ whole genome shotgun (WGS) entry which is preliminary data.</text>
</comment>
<evidence type="ECO:0000259" key="1">
    <source>
        <dbReference type="Pfam" id="PF13503"/>
    </source>
</evidence>
<name>N8YBA3_ACIGI</name>
<dbReference type="InterPro" id="IPR025391">
    <property type="entry name" value="DUF4123"/>
</dbReference>
<dbReference type="AlphaFoldDB" id="N8YBA3"/>
<proteinExistence type="predicted"/>
<organism evidence="2 3">
    <name type="scientific">Acinetobacter guillouiae NIPH 991</name>
    <dbReference type="NCBI Taxonomy" id="1217656"/>
    <lineage>
        <taxon>Bacteria</taxon>
        <taxon>Pseudomonadati</taxon>
        <taxon>Pseudomonadota</taxon>
        <taxon>Gammaproteobacteria</taxon>
        <taxon>Moraxellales</taxon>
        <taxon>Moraxellaceae</taxon>
        <taxon>Acinetobacter</taxon>
    </lineage>
</organism>
<keyword evidence="3" id="KW-1185">Reference proteome</keyword>
<feature type="domain" description="DUF4123" evidence="1">
    <location>
        <begin position="38"/>
        <end position="164"/>
    </location>
</feature>
<evidence type="ECO:0000313" key="3">
    <source>
        <dbReference type="Proteomes" id="UP000013148"/>
    </source>
</evidence>
<dbReference type="EMBL" id="APPJ01000006">
    <property type="protein sequence ID" value="ENV18564.1"/>
    <property type="molecule type" value="Genomic_DNA"/>
</dbReference>
<gene>
    <name evidence="2" type="ORF">F964_00820</name>
</gene>
<dbReference type="HOGENOM" id="CLU_1393691_0_0_6"/>
<evidence type="ECO:0000313" key="2">
    <source>
        <dbReference type="EMBL" id="ENV18564.1"/>
    </source>
</evidence>
<dbReference type="Pfam" id="PF13503">
    <property type="entry name" value="DUF4123"/>
    <property type="match status" value="1"/>
</dbReference>
<dbReference type="eggNOG" id="ENOG5033F8K">
    <property type="taxonomic scope" value="Bacteria"/>
</dbReference>
<protein>
    <recommendedName>
        <fullName evidence="1">DUF4123 domain-containing protein</fullName>
    </recommendedName>
</protein>
<dbReference type="Proteomes" id="UP000013148">
    <property type="component" value="Unassembled WGS sequence"/>
</dbReference>
<sequence>MQQSLEWHLLINKMKREIVPFKNIKSCIEDDRHDLNMYLILDAAQVSDQTLHFINTWRNDARLYFYSLFSGTTEGNAPFEVAPVLVLINDLEVLEEEGFSFIYQTWKDEQALSLVFSSLDLTQFVKKMKRYLTVEFPDGTQKLFRWFDPRIVKKIHKILTDQQEDEFFEGITKWVISIRNYQDVDSNQLMVLENA</sequence>